<feature type="non-terminal residue" evidence="3">
    <location>
        <position position="236"/>
    </location>
</feature>
<dbReference type="InterPro" id="IPR026870">
    <property type="entry name" value="Zinc_ribbon_dom"/>
</dbReference>
<proteinExistence type="predicted"/>
<sequence length="236" mass="26627">MTGFWRELERARKERIRYENTRAREAKAKRKLARMEAEINGMKLMSKAKGAMPSGMRTRNVEGSGSPMGSENSRSVRKRFVRSRVEHPTEKTLPVGSKGQKKQRGSMGKLSIPSTVKPSSAIELPKEEERKIPRPKEERNTWLRRRRDRKEAKRIFNAERGKETGTYSVSGEDYRKQQAAEAAAKRKKIKHPSSGGGAPTISEEIGKKERSAFCENCGNTLKPTAKFCGSCGTRID</sequence>
<feature type="compositionally biased region" description="Polar residues" evidence="1">
    <location>
        <begin position="61"/>
        <end position="72"/>
    </location>
</feature>
<feature type="compositionally biased region" description="Basic and acidic residues" evidence="1">
    <location>
        <begin position="124"/>
        <end position="141"/>
    </location>
</feature>
<feature type="region of interest" description="Disordered" evidence="1">
    <location>
        <begin position="44"/>
        <end position="145"/>
    </location>
</feature>
<protein>
    <recommendedName>
        <fullName evidence="2">Zinc-ribbon domain-containing protein</fullName>
    </recommendedName>
</protein>
<gene>
    <name evidence="3" type="ORF">METZ01_LOCUS452497</name>
</gene>
<organism evidence="3">
    <name type="scientific">marine metagenome</name>
    <dbReference type="NCBI Taxonomy" id="408172"/>
    <lineage>
        <taxon>unclassified sequences</taxon>
        <taxon>metagenomes</taxon>
        <taxon>ecological metagenomes</taxon>
    </lineage>
</organism>
<dbReference type="EMBL" id="UINC01187102">
    <property type="protein sequence ID" value="SVD99643.1"/>
    <property type="molecule type" value="Genomic_DNA"/>
</dbReference>
<name>A0A382ZW58_9ZZZZ</name>
<dbReference type="Pfam" id="PF13240">
    <property type="entry name" value="Zn_Ribbon_1"/>
    <property type="match status" value="1"/>
</dbReference>
<feature type="domain" description="Zinc-ribbon" evidence="2">
    <location>
        <begin position="213"/>
        <end position="234"/>
    </location>
</feature>
<evidence type="ECO:0000259" key="2">
    <source>
        <dbReference type="Pfam" id="PF13240"/>
    </source>
</evidence>
<dbReference type="AlphaFoldDB" id="A0A382ZW58"/>
<evidence type="ECO:0000256" key="1">
    <source>
        <dbReference type="SAM" id="MobiDB-lite"/>
    </source>
</evidence>
<accession>A0A382ZW58</accession>
<evidence type="ECO:0000313" key="3">
    <source>
        <dbReference type="EMBL" id="SVD99643.1"/>
    </source>
</evidence>
<reference evidence="3" key="1">
    <citation type="submission" date="2018-05" db="EMBL/GenBank/DDBJ databases">
        <authorList>
            <person name="Lanie J.A."/>
            <person name="Ng W.-L."/>
            <person name="Kazmierczak K.M."/>
            <person name="Andrzejewski T.M."/>
            <person name="Davidsen T.M."/>
            <person name="Wayne K.J."/>
            <person name="Tettelin H."/>
            <person name="Glass J.I."/>
            <person name="Rusch D."/>
            <person name="Podicherti R."/>
            <person name="Tsui H.-C.T."/>
            <person name="Winkler M.E."/>
        </authorList>
    </citation>
    <scope>NUCLEOTIDE SEQUENCE</scope>
</reference>